<dbReference type="PANTHER" id="PTHR36840">
    <property type="entry name" value="BLL5714 PROTEIN"/>
    <property type="match status" value="1"/>
</dbReference>
<feature type="transmembrane region" description="Helical" evidence="1">
    <location>
        <begin position="145"/>
        <end position="165"/>
    </location>
</feature>
<evidence type="ECO:0000313" key="2">
    <source>
        <dbReference type="EMBL" id="MBB6068668.1"/>
    </source>
</evidence>
<organism evidence="2 3">
    <name type="scientific">Longimicrobium terrae</name>
    <dbReference type="NCBI Taxonomy" id="1639882"/>
    <lineage>
        <taxon>Bacteria</taxon>
        <taxon>Pseudomonadati</taxon>
        <taxon>Gemmatimonadota</taxon>
        <taxon>Longimicrobiia</taxon>
        <taxon>Longimicrobiales</taxon>
        <taxon>Longimicrobiaceae</taxon>
        <taxon>Longimicrobium</taxon>
    </lineage>
</organism>
<dbReference type="RefSeq" id="WP_170030941.1">
    <property type="nucleotide sequence ID" value="NZ_JABDTL010000001.1"/>
</dbReference>
<feature type="transmembrane region" description="Helical" evidence="1">
    <location>
        <begin position="171"/>
        <end position="193"/>
    </location>
</feature>
<feature type="transmembrane region" description="Helical" evidence="1">
    <location>
        <begin position="53"/>
        <end position="77"/>
    </location>
</feature>
<evidence type="ECO:0000256" key="1">
    <source>
        <dbReference type="SAM" id="Phobius"/>
    </source>
</evidence>
<feature type="transmembrane region" description="Helical" evidence="1">
    <location>
        <begin position="205"/>
        <end position="227"/>
    </location>
</feature>
<evidence type="ECO:0000313" key="3">
    <source>
        <dbReference type="Proteomes" id="UP000582837"/>
    </source>
</evidence>
<dbReference type="Proteomes" id="UP000582837">
    <property type="component" value="Unassembled WGS sequence"/>
</dbReference>
<accession>A0A841GTX3</accession>
<dbReference type="EMBL" id="JACHIA010000001">
    <property type="protein sequence ID" value="MBB6068668.1"/>
    <property type="molecule type" value="Genomic_DNA"/>
</dbReference>
<name>A0A841GTX3_9BACT</name>
<keyword evidence="1" id="KW-0472">Membrane</keyword>
<feature type="transmembrane region" description="Helical" evidence="1">
    <location>
        <begin position="273"/>
        <end position="297"/>
    </location>
</feature>
<protein>
    <submittedName>
        <fullName evidence="2">Low temperature requirement protein LtrA</fullName>
    </submittedName>
</protein>
<feature type="transmembrane region" description="Helical" evidence="1">
    <location>
        <begin position="89"/>
        <end position="109"/>
    </location>
</feature>
<feature type="transmembrane region" description="Helical" evidence="1">
    <location>
        <begin position="309"/>
        <end position="330"/>
    </location>
</feature>
<gene>
    <name evidence="2" type="ORF">HNQ61_000279</name>
</gene>
<comment type="caution">
    <text evidence="2">The sequence shown here is derived from an EMBL/GenBank/DDBJ whole genome shotgun (WGS) entry which is preliminary data.</text>
</comment>
<reference evidence="2 3" key="1">
    <citation type="submission" date="2020-08" db="EMBL/GenBank/DDBJ databases">
        <title>Genomic Encyclopedia of Type Strains, Phase IV (KMG-IV): sequencing the most valuable type-strain genomes for metagenomic binning, comparative biology and taxonomic classification.</title>
        <authorList>
            <person name="Goeker M."/>
        </authorList>
    </citation>
    <scope>NUCLEOTIDE SEQUENCE [LARGE SCALE GENOMIC DNA]</scope>
    <source>
        <strain evidence="2 3">DSM 29007</strain>
    </source>
</reference>
<keyword evidence="1" id="KW-1133">Transmembrane helix</keyword>
<keyword evidence="1" id="KW-0812">Transmembrane</keyword>
<dbReference type="Pfam" id="PF06772">
    <property type="entry name" value="LtrA"/>
    <property type="match status" value="1"/>
</dbReference>
<dbReference type="InterPro" id="IPR010640">
    <property type="entry name" value="Low_temperature_requirement_A"/>
</dbReference>
<sequence length="401" mass="43159">MTGRRSRWLRPPALRNAEDTGERHATWMELFYDLVFVAAVSQIGRMLHHHTGAASVLATAALFVPIWWSWIGTTFYSDRFDTDDLSDRLLVLAQMVAAVTMAIHVHGALDGGGRAFALAYASGRCFLVVQYFLAMRHVPDARGLARRFAGGFALAAGIWAASALVEPPLRFWLWGLALMVDIGTPITSGRLHADVPTSRTHLPERFGLFMLIVLGESIVGVVSALATDAPSATAVRTGVMGMLMAFGLWWIYFENLDGAAVHAVREEGRTGRYHLWLYAHLPLAAGLTATAAGIRLAVTTRSTAAVDPADRWILCGGYALCLLGIGLVNLGEPGAEGQRRSRRKLMWRLAGAGGALAVGALTTGERPGIVAGALAVIGIAQIITDPPNWRHHEQALEIGGE</sequence>
<feature type="transmembrane region" description="Helical" evidence="1">
    <location>
        <begin position="233"/>
        <end position="252"/>
    </location>
</feature>
<dbReference type="AlphaFoldDB" id="A0A841GTX3"/>
<dbReference type="PANTHER" id="PTHR36840:SF1">
    <property type="entry name" value="BLL5714 PROTEIN"/>
    <property type="match status" value="1"/>
</dbReference>
<proteinExistence type="predicted"/>
<keyword evidence="3" id="KW-1185">Reference proteome</keyword>